<protein>
    <submittedName>
        <fullName evidence="2">Uncharacterized protein</fullName>
    </submittedName>
</protein>
<evidence type="ECO:0000313" key="2">
    <source>
        <dbReference type="EMBL" id="POM79007.1"/>
    </source>
</evidence>
<keyword evidence="1" id="KW-1133">Transmembrane helix</keyword>
<proteinExistence type="predicted"/>
<name>A0A2P4YMH1_9STRA</name>
<dbReference type="InterPro" id="IPR012337">
    <property type="entry name" value="RNaseH-like_sf"/>
</dbReference>
<comment type="caution">
    <text evidence="2">The sequence shown here is derived from an EMBL/GenBank/DDBJ whole genome shotgun (WGS) entry which is preliminary data.</text>
</comment>
<evidence type="ECO:0000313" key="3">
    <source>
        <dbReference type="Proteomes" id="UP000237271"/>
    </source>
</evidence>
<evidence type="ECO:0000256" key="1">
    <source>
        <dbReference type="SAM" id="Phobius"/>
    </source>
</evidence>
<dbReference type="SUPFAM" id="SSF53098">
    <property type="entry name" value="Ribonuclease H-like"/>
    <property type="match status" value="1"/>
</dbReference>
<accession>A0A2P4YMH1</accession>
<dbReference type="EMBL" id="NCKW01001856">
    <property type="protein sequence ID" value="POM79007.1"/>
    <property type="molecule type" value="Genomic_DNA"/>
</dbReference>
<reference evidence="2 3" key="1">
    <citation type="journal article" date="2017" name="Genome Biol. Evol.">
        <title>Phytophthora megakarya and P. palmivora, closely related causal agents of cacao black pod rot, underwent increases in genome sizes and gene numbers by different mechanisms.</title>
        <authorList>
            <person name="Ali S.S."/>
            <person name="Shao J."/>
            <person name="Lary D.J."/>
            <person name="Kronmiller B."/>
            <person name="Shen D."/>
            <person name="Strem M.D."/>
            <person name="Amoako-Attah I."/>
            <person name="Akrofi A.Y."/>
            <person name="Begoude B.A."/>
            <person name="Ten Hoopen G.M."/>
            <person name="Coulibaly K."/>
            <person name="Kebe B.I."/>
            <person name="Melnick R.L."/>
            <person name="Guiltinan M.J."/>
            <person name="Tyler B.M."/>
            <person name="Meinhardt L.W."/>
            <person name="Bailey B.A."/>
        </authorList>
    </citation>
    <scope>NUCLEOTIDE SEQUENCE [LARGE SCALE GENOMIC DNA]</scope>
    <source>
        <strain evidence="3">sbr112.9</strain>
    </source>
</reference>
<dbReference type="OrthoDB" id="127847at2759"/>
<keyword evidence="3" id="KW-1185">Reference proteome</keyword>
<organism evidence="2 3">
    <name type="scientific">Phytophthora palmivora</name>
    <dbReference type="NCBI Taxonomy" id="4796"/>
    <lineage>
        <taxon>Eukaryota</taxon>
        <taxon>Sar</taxon>
        <taxon>Stramenopiles</taxon>
        <taxon>Oomycota</taxon>
        <taxon>Peronosporomycetes</taxon>
        <taxon>Peronosporales</taxon>
        <taxon>Peronosporaceae</taxon>
        <taxon>Phytophthora</taxon>
    </lineage>
</organism>
<dbReference type="Proteomes" id="UP000237271">
    <property type="component" value="Unassembled WGS sequence"/>
</dbReference>
<keyword evidence="1" id="KW-0812">Transmembrane</keyword>
<keyword evidence="1" id="KW-0472">Membrane</keyword>
<dbReference type="AlphaFoldDB" id="A0A2P4YMH1"/>
<feature type="transmembrane region" description="Helical" evidence="1">
    <location>
        <begin position="44"/>
        <end position="63"/>
    </location>
</feature>
<sequence>MGFILDKYSTVEEERQLQALSNRLAYSGGRLNFLSDVWKNIAKVHLLGCMLVLVGTIVIYGLFTTGSRHDGIAIAQQMEKVNKVIEAKGWRIGAVVTGNAALRHTCIAYVRCFAHDINNLVKAVLNSAFRKLTKSPLVQRSH</sequence>
<gene>
    <name evidence="2" type="ORF">PHPALM_3396</name>
</gene>